<evidence type="ECO:0000256" key="5">
    <source>
        <dbReference type="ARBA" id="ARBA00022909"/>
    </source>
</evidence>
<comment type="similarity">
    <text evidence="3">Belongs to the DHNA family.</text>
</comment>
<dbReference type="GO" id="GO:0004150">
    <property type="term" value="F:dihydroneopterin aldolase activity"/>
    <property type="evidence" value="ECO:0007669"/>
    <property type="project" value="UniProtKB-EC"/>
</dbReference>
<keyword evidence="6" id="KW-0456">Lyase</keyword>
<comment type="caution">
    <text evidence="9">The sequence shown here is derived from an EMBL/GenBank/DDBJ whole genome shotgun (WGS) entry which is preliminary data.</text>
</comment>
<dbReference type="AlphaFoldDB" id="A0A094QBW3"/>
<evidence type="ECO:0000256" key="4">
    <source>
        <dbReference type="ARBA" id="ARBA00013043"/>
    </source>
</evidence>
<organism evidence="9">
    <name type="scientific">freshwater metagenome</name>
    <dbReference type="NCBI Taxonomy" id="449393"/>
    <lineage>
        <taxon>unclassified sequences</taxon>
        <taxon>metagenomes</taxon>
        <taxon>ecological metagenomes</taxon>
    </lineage>
</organism>
<dbReference type="PANTHER" id="PTHR42844:SF1">
    <property type="entry name" value="DIHYDRONEOPTERIN ALDOLASE 1-RELATED"/>
    <property type="match status" value="1"/>
</dbReference>
<gene>
    <name evidence="9" type="ORF">GM50_4885</name>
</gene>
<dbReference type="Pfam" id="PF02152">
    <property type="entry name" value="FolB"/>
    <property type="match status" value="1"/>
</dbReference>
<dbReference type="PANTHER" id="PTHR42844">
    <property type="entry name" value="DIHYDRONEOPTERIN ALDOLASE 1-RELATED"/>
    <property type="match status" value="1"/>
</dbReference>
<accession>A0A094QBW3</accession>
<dbReference type="EMBL" id="JNSK01000010">
    <property type="protein sequence ID" value="KGA19644.1"/>
    <property type="molecule type" value="Genomic_DNA"/>
</dbReference>
<dbReference type="GO" id="GO:0046656">
    <property type="term" value="P:folic acid biosynthetic process"/>
    <property type="evidence" value="ECO:0007669"/>
    <property type="project" value="UniProtKB-KW"/>
</dbReference>
<sequence length="120" mass="13016">MNDSIRINGIKAFGYHGVFAEETKNGQEFLVDVELILDLEQASRSDDLTDTVDYGAICELVVVAITGSPFKLIEKLAGVIADQILETQTLVEIALVTVHKPSAPVSAVTSDINVMVIRTR</sequence>
<dbReference type="InterPro" id="IPR043133">
    <property type="entry name" value="GTP-CH-I_C/QueF"/>
</dbReference>
<dbReference type="InterPro" id="IPR006157">
    <property type="entry name" value="FolB_dom"/>
</dbReference>
<evidence type="ECO:0000256" key="6">
    <source>
        <dbReference type="ARBA" id="ARBA00023239"/>
    </source>
</evidence>
<dbReference type="SMART" id="SM00905">
    <property type="entry name" value="FolB"/>
    <property type="match status" value="1"/>
</dbReference>
<evidence type="ECO:0000256" key="1">
    <source>
        <dbReference type="ARBA" id="ARBA00001353"/>
    </source>
</evidence>
<comment type="catalytic activity">
    <reaction evidence="1">
        <text>7,8-dihydroneopterin = 6-hydroxymethyl-7,8-dihydropterin + glycolaldehyde</text>
        <dbReference type="Rhea" id="RHEA:10540"/>
        <dbReference type="ChEBI" id="CHEBI:17001"/>
        <dbReference type="ChEBI" id="CHEBI:17071"/>
        <dbReference type="ChEBI" id="CHEBI:44841"/>
        <dbReference type="EC" id="4.1.2.25"/>
    </reaction>
</comment>
<dbReference type="CDD" id="cd00534">
    <property type="entry name" value="DHNA_DHNTPE"/>
    <property type="match status" value="1"/>
</dbReference>
<comment type="pathway">
    <text evidence="2">Cofactor biosynthesis; tetrahydrofolate biosynthesis; 2-amino-4-hydroxy-6-hydroxymethyl-7,8-dihydropteridine diphosphate from 7,8-dihydroneopterin triphosphate: step 3/4.</text>
</comment>
<dbReference type="GO" id="GO:0005737">
    <property type="term" value="C:cytoplasm"/>
    <property type="evidence" value="ECO:0007669"/>
    <property type="project" value="TreeGrafter"/>
</dbReference>
<dbReference type="NCBIfam" id="TIGR00525">
    <property type="entry name" value="folB"/>
    <property type="match status" value="1"/>
</dbReference>
<proteinExistence type="inferred from homology"/>
<name>A0A094QBW3_9ZZZZ</name>
<dbReference type="Gene3D" id="3.30.1130.10">
    <property type="match status" value="1"/>
</dbReference>
<protein>
    <recommendedName>
        <fullName evidence="4">dihydroneopterin aldolase</fullName>
        <ecNumber evidence="4">4.1.2.25</ecNumber>
    </recommendedName>
    <alternativeName>
        <fullName evidence="7">7,8-dihydroneopterin aldolase</fullName>
    </alternativeName>
</protein>
<dbReference type="InterPro" id="IPR006156">
    <property type="entry name" value="Dihydroneopterin_aldolase"/>
</dbReference>
<reference evidence="9" key="1">
    <citation type="submission" date="2014-05" db="EMBL/GenBank/DDBJ databases">
        <title>Key roles for freshwater Actinobacteria revealed by deep metagenomic sequencing.</title>
        <authorList>
            <person name="Ghai R."/>
            <person name="Mizuno C.M."/>
            <person name="Picazo A."/>
            <person name="Camacho A."/>
            <person name="Rodriguez-Valera F."/>
        </authorList>
    </citation>
    <scope>NUCLEOTIDE SEQUENCE</scope>
</reference>
<evidence type="ECO:0000259" key="8">
    <source>
        <dbReference type="SMART" id="SM00905"/>
    </source>
</evidence>
<evidence type="ECO:0000256" key="2">
    <source>
        <dbReference type="ARBA" id="ARBA00005013"/>
    </source>
</evidence>
<dbReference type="EC" id="4.1.2.25" evidence="4"/>
<evidence type="ECO:0000256" key="3">
    <source>
        <dbReference type="ARBA" id="ARBA00005708"/>
    </source>
</evidence>
<keyword evidence="5" id="KW-0289">Folate biosynthesis</keyword>
<dbReference type="NCBIfam" id="TIGR00526">
    <property type="entry name" value="folB_dom"/>
    <property type="match status" value="1"/>
</dbReference>
<dbReference type="SUPFAM" id="SSF55620">
    <property type="entry name" value="Tetrahydrobiopterin biosynthesis enzymes-like"/>
    <property type="match status" value="1"/>
</dbReference>
<dbReference type="FunFam" id="3.30.1130.10:FF:000003">
    <property type="entry name" value="7,8-dihydroneopterin aldolase"/>
    <property type="match status" value="1"/>
</dbReference>
<evidence type="ECO:0000313" key="9">
    <source>
        <dbReference type="EMBL" id="KGA19644.1"/>
    </source>
</evidence>
<evidence type="ECO:0000256" key="7">
    <source>
        <dbReference type="ARBA" id="ARBA00032903"/>
    </source>
</evidence>
<feature type="domain" description="Dihydroneopterin aldolase/epimerase" evidence="8">
    <location>
        <begin position="5"/>
        <end position="118"/>
    </location>
</feature>